<keyword evidence="1" id="KW-0067">ATP-binding</keyword>
<sequence length="272" mass="30968">MGHCMDMQYNVATIYLTLLWTPIYGEFDDHIANPKPICQINLSCQSFSILISPKTLAVHAASHRPCNFTAFCRSQARRTITAFSSSPHLLRAIHSLLTASLSDLLRATVVRRPPAVVRRPPPAVLCSCEKFIYLLKLHLVSSPRKLCDTGDFELSPNMKIKVDYEYKYVDDPGRVTTRTMDQRVIPISFAELDVVKFKPENGLKLLGFMEASNVMSWILSISKYFLLRRMWEFQFPSLSNLPSTMQPTEQQQEVADKLVQMLDLAPPDREEA</sequence>
<dbReference type="EMBL" id="BKCP01005960">
    <property type="protein sequence ID" value="GER40742.1"/>
    <property type="molecule type" value="Genomic_DNA"/>
</dbReference>
<name>A0A5A7Q746_STRAF</name>
<keyword evidence="1" id="KW-0547">Nucleotide-binding</keyword>
<gene>
    <name evidence="1" type="ORF">STAS_17423</name>
</gene>
<reference evidence="2" key="1">
    <citation type="journal article" date="2019" name="Curr. Biol.">
        <title>Genome Sequence of Striga asiatica Provides Insight into the Evolution of Plant Parasitism.</title>
        <authorList>
            <person name="Yoshida S."/>
            <person name="Kim S."/>
            <person name="Wafula E.K."/>
            <person name="Tanskanen J."/>
            <person name="Kim Y.M."/>
            <person name="Honaas L."/>
            <person name="Yang Z."/>
            <person name="Spallek T."/>
            <person name="Conn C.E."/>
            <person name="Ichihashi Y."/>
            <person name="Cheong K."/>
            <person name="Cui S."/>
            <person name="Der J.P."/>
            <person name="Gundlach H."/>
            <person name="Jiao Y."/>
            <person name="Hori C."/>
            <person name="Ishida J.K."/>
            <person name="Kasahara H."/>
            <person name="Kiba T."/>
            <person name="Kim M.S."/>
            <person name="Koo N."/>
            <person name="Laohavisit A."/>
            <person name="Lee Y.H."/>
            <person name="Lumba S."/>
            <person name="McCourt P."/>
            <person name="Mortimer J.C."/>
            <person name="Mutuku J.M."/>
            <person name="Nomura T."/>
            <person name="Sasaki-Sekimoto Y."/>
            <person name="Seto Y."/>
            <person name="Wang Y."/>
            <person name="Wakatake T."/>
            <person name="Sakakibara H."/>
            <person name="Demura T."/>
            <person name="Yamaguchi S."/>
            <person name="Yoneyama K."/>
            <person name="Manabe R.I."/>
            <person name="Nelson D.C."/>
            <person name="Schulman A.H."/>
            <person name="Timko M.P."/>
            <person name="dePamphilis C.W."/>
            <person name="Choi D."/>
            <person name="Shirasu K."/>
        </authorList>
    </citation>
    <scope>NUCLEOTIDE SEQUENCE [LARGE SCALE GENOMIC DNA]</scope>
    <source>
        <strain evidence="2">cv. UVA1</strain>
    </source>
</reference>
<keyword evidence="2" id="KW-1185">Reference proteome</keyword>
<evidence type="ECO:0000313" key="2">
    <source>
        <dbReference type="Proteomes" id="UP000325081"/>
    </source>
</evidence>
<dbReference type="AlphaFoldDB" id="A0A5A7Q746"/>
<dbReference type="InterPro" id="IPR016194">
    <property type="entry name" value="SPOC-like_C_dom_sf"/>
</dbReference>
<proteinExistence type="predicted"/>
<keyword evidence="1" id="KW-0378">Hydrolase</keyword>
<accession>A0A5A7Q746</accession>
<dbReference type="OrthoDB" id="30826at2759"/>
<dbReference type="GO" id="GO:0004386">
    <property type="term" value="F:helicase activity"/>
    <property type="evidence" value="ECO:0007669"/>
    <property type="project" value="UniProtKB-KW"/>
</dbReference>
<comment type="caution">
    <text evidence="1">The sequence shown here is derived from an EMBL/GenBank/DDBJ whole genome shotgun (WGS) entry which is preliminary data.</text>
</comment>
<dbReference type="SUPFAM" id="SSF100939">
    <property type="entry name" value="SPOC domain-like"/>
    <property type="match status" value="1"/>
</dbReference>
<dbReference type="Proteomes" id="UP000325081">
    <property type="component" value="Unassembled WGS sequence"/>
</dbReference>
<evidence type="ECO:0000313" key="1">
    <source>
        <dbReference type="EMBL" id="GER40742.1"/>
    </source>
</evidence>
<keyword evidence="1" id="KW-0347">Helicase</keyword>
<organism evidence="1 2">
    <name type="scientific">Striga asiatica</name>
    <name type="common">Asiatic witchweed</name>
    <name type="synonym">Buchnera asiatica</name>
    <dbReference type="NCBI Taxonomy" id="4170"/>
    <lineage>
        <taxon>Eukaryota</taxon>
        <taxon>Viridiplantae</taxon>
        <taxon>Streptophyta</taxon>
        <taxon>Embryophyta</taxon>
        <taxon>Tracheophyta</taxon>
        <taxon>Spermatophyta</taxon>
        <taxon>Magnoliopsida</taxon>
        <taxon>eudicotyledons</taxon>
        <taxon>Gunneridae</taxon>
        <taxon>Pentapetalae</taxon>
        <taxon>asterids</taxon>
        <taxon>lamiids</taxon>
        <taxon>Lamiales</taxon>
        <taxon>Orobanchaceae</taxon>
        <taxon>Buchnereae</taxon>
        <taxon>Striga</taxon>
    </lineage>
</organism>
<protein>
    <submittedName>
        <fullName evidence="1">ATP-dependent DNA helicase 2 subunit ku80</fullName>
    </submittedName>
</protein>